<accession>A0A1Y5F174</accession>
<protein>
    <recommendedName>
        <fullName evidence="4">SH3b domain-containing protein</fullName>
    </recommendedName>
</protein>
<evidence type="ECO:0000313" key="3">
    <source>
        <dbReference type="Proteomes" id="UP000196531"/>
    </source>
</evidence>
<name>A0A1Y5F174_9BACT</name>
<evidence type="ECO:0008006" key="4">
    <source>
        <dbReference type="Google" id="ProtNLM"/>
    </source>
</evidence>
<keyword evidence="1" id="KW-1133">Transmembrane helix</keyword>
<feature type="transmembrane region" description="Helical" evidence="1">
    <location>
        <begin position="105"/>
        <end position="125"/>
    </location>
</feature>
<gene>
    <name evidence="2" type="ORF">A9Q84_20350</name>
</gene>
<keyword evidence="1" id="KW-0812">Transmembrane</keyword>
<evidence type="ECO:0000313" key="2">
    <source>
        <dbReference type="EMBL" id="OUR92867.1"/>
    </source>
</evidence>
<dbReference type="Proteomes" id="UP000196531">
    <property type="component" value="Unassembled WGS sequence"/>
</dbReference>
<sequence length="216" mass="23950">MNELSKSLETLYLDGKFEKAVDLLLESKSALTDVDFHYNLGVVYAKMGELGPGRYHFELAMKKGYLGSDLINNLNVIKSQIQVADISNSDFLADKVINFLSTFPVGYSVSITLVLVAIFLILMRAQLVKSKLIVALALFISTMPPVLHSYLIADKTFAVSMNELKIFEGPSAIYDVKTTLPAGSKFIMGKSDKGWFYIDHPVELSGWVKKEDVGLL</sequence>
<proteinExistence type="predicted"/>
<keyword evidence="1" id="KW-0472">Membrane</keyword>
<evidence type="ECO:0000256" key="1">
    <source>
        <dbReference type="SAM" id="Phobius"/>
    </source>
</evidence>
<dbReference type="EMBL" id="MAAO01000016">
    <property type="protein sequence ID" value="OUR92867.1"/>
    <property type="molecule type" value="Genomic_DNA"/>
</dbReference>
<organism evidence="2 3">
    <name type="scientific">Halobacteriovorax marinus</name>
    <dbReference type="NCBI Taxonomy" id="97084"/>
    <lineage>
        <taxon>Bacteria</taxon>
        <taxon>Pseudomonadati</taxon>
        <taxon>Bdellovibrionota</taxon>
        <taxon>Bacteriovoracia</taxon>
        <taxon>Bacteriovoracales</taxon>
        <taxon>Halobacteriovoraceae</taxon>
        <taxon>Halobacteriovorax</taxon>
    </lineage>
</organism>
<comment type="caution">
    <text evidence="2">The sequence shown here is derived from an EMBL/GenBank/DDBJ whole genome shotgun (WGS) entry which is preliminary data.</text>
</comment>
<feature type="transmembrane region" description="Helical" evidence="1">
    <location>
        <begin position="132"/>
        <end position="153"/>
    </location>
</feature>
<dbReference type="Gene3D" id="2.30.30.40">
    <property type="entry name" value="SH3 Domains"/>
    <property type="match status" value="1"/>
</dbReference>
<reference evidence="3" key="1">
    <citation type="journal article" date="2017" name="Proc. Natl. Acad. Sci. U.S.A.">
        <title>Simulation of Deepwater Horizon oil plume reveals substrate specialization within a complex community of hydrocarbon-degraders.</title>
        <authorList>
            <person name="Hu P."/>
            <person name="Dubinsky E.A."/>
            <person name="Probst A.J."/>
            <person name="Wang J."/>
            <person name="Sieber C.M.K."/>
            <person name="Tom L.M."/>
            <person name="Gardinali P."/>
            <person name="Banfield J.F."/>
            <person name="Atlas R.M."/>
            <person name="Andersen G.L."/>
        </authorList>
    </citation>
    <scope>NUCLEOTIDE SEQUENCE [LARGE SCALE GENOMIC DNA]</scope>
</reference>
<dbReference type="AlphaFoldDB" id="A0A1Y5F174"/>